<sequence>MSEENREREPMNPGDEVPPGTVYSGEDLCPECSGSGEKDGEECPNCGGTGKVTEPVGGA</sequence>
<name>A0A6G8PZZ9_9ACTN</name>
<dbReference type="InterPro" id="IPR036410">
    <property type="entry name" value="HSP_DnaJ_Cys-rich_dom_sf"/>
</dbReference>
<protein>
    <recommendedName>
        <fullName evidence="4">Chaperone protein DnaJ</fullName>
    </recommendedName>
</protein>
<dbReference type="AlphaFoldDB" id="A0A6G8PZZ9"/>
<dbReference type="Gene3D" id="6.20.20.10">
    <property type="match status" value="1"/>
</dbReference>
<organism evidence="2 3">
    <name type="scientific">Rubrobacter marinus</name>
    <dbReference type="NCBI Taxonomy" id="2653852"/>
    <lineage>
        <taxon>Bacteria</taxon>
        <taxon>Bacillati</taxon>
        <taxon>Actinomycetota</taxon>
        <taxon>Rubrobacteria</taxon>
        <taxon>Rubrobacterales</taxon>
        <taxon>Rubrobacteraceae</taxon>
        <taxon>Rubrobacter</taxon>
    </lineage>
</organism>
<dbReference type="EMBL" id="CP045121">
    <property type="protein sequence ID" value="QIN79799.1"/>
    <property type="molecule type" value="Genomic_DNA"/>
</dbReference>
<feature type="compositionally biased region" description="Basic and acidic residues" evidence="1">
    <location>
        <begin position="1"/>
        <end position="10"/>
    </location>
</feature>
<evidence type="ECO:0000313" key="3">
    <source>
        <dbReference type="Proteomes" id="UP000502706"/>
    </source>
</evidence>
<dbReference type="SUPFAM" id="SSF57938">
    <property type="entry name" value="DnaJ/Hsp40 cysteine-rich domain"/>
    <property type="match status" value="1"/>
</dbReference>
<dbReference type="Proteomes" id="UP000502706">
    <property type="component" value="Chromosome"/>
</dbReference>
<keyword evidence="3" id="KW-1185">Reference proteome</keyword>
<gene>
    <name evidence="2" type="ORF">GBA65_16085</name>
</gene>
<reference evidence="2 3" key="1">
    <citation type="submission" date="2019-10" db="EMBL/GenBank/DDBJ databases">
        <title>Rubrobacter sp nov SCSIO 52915 isolated from a deep-sea sediment in the South China Sea.</title>
        <authorList>
            <person name="Chen R.W."/>
        </authorList>
    </citation>
    <scope>NUCLEOTIDE SEQUENCE [LARGE SCALE GENOMIC DNA]</scope>
    <source>
        <strain evidence="2 3">SCSIO 52915</strain>
    </source>
</reference>
<accession>A0A6G8PZZ9</accession>
<dbReference type="KEGG" id="rmar:GBA65_16085"/>
<proteinExistence type="predicted"/>
<evidence type="ECO:0000313" key="2">
    <source>
        <dbReference type="EMBL" id="QIN79799.1"/>
    </source>
</evidence>
<dbReference type="RefSeq" id="WP_166397472.1">
    <property type="nucleotide sequence ID" value="NZ_CP045121.1"/>
</dbReference>
<evidence type="ECO:0000256" key="1">
    <source>
        <dbReference type="SAM" id="MobiDB-lite"/>
    </source>
</evidence>
<feature type="region of interest" description="Disordered" evidence="1">
    <location>
        <begin position="1"/>
        <end position="59"/>
    </location>
</feature>
<evidence type="ECO:0008006" key="4">
    <source>
        <dbReference type="Google" id="ProtNLM"/>
    </source>
</evidence>